<accession>A0A6J6NQJ0</accession>
<keyword evidence="1" id="KW-1133">Transmembrane helix</keyword>
<feature type="transmembrane region" description="Helical" evidence="1">
    <location>
        <begin position="12"/>
        <end position="34"/>
    </location>
</feature>
<organism evidence="2">
    <name type="scientific">freshwater metagenome</name>
    <dbReference type="NCBI Taxonomy" id="449393"/>
    <lineage>
        <taxon>unclassified sequences</taxon>
        <taxon>metagenomes</taxon>
        <taxon>ecological metagenomes</taxon>
    </lineage>
</organism>
<name>A0A6J6NQJ0_9ZZZZ</name>
<dbReference type="EMBL" id="CAEZXQ010000024">
    <property type="protein sequence ID" value="CAB4688799.1"/>
    <property type="molecule type" value="Genomic_DNA"/>
</dbReference>
<sequence length="107" mass="12083">MRKLLFNKSRGSVESFITVIPQVFIFLVMFQLIFMQFSVMRDSNLSQGEVARAGISGENSEFESYQLIGGGSLLVVNNQKSLNKFIDFNYQANKKTVAVAFDEESIK</sequence>
<reference evidence="2" key="1">
    <citation type="submission" date="2020-05" db="EMBL/GenBank/DDBJ databases">
        <authorList>
            <person name="Chiriac C."/>
            <person name="Salcher M."/>
            <person name="Ghai R."/>
            <person name="Kavagutti S V."/>
        </authorList>
    </citation>
    <scope>NUCLEOTIDE SEQUENCE</scope>
</reference>
<keyword evidence="1" id="KW-0812">Transmembrane</keyword>
<dbReference type="AlphaFoldDB" id="A0A6J6NQJ0"/>
<evidence type="ECO:0000256" key="1">
    <source>
        <dbReference type="SAM" id="Phobius"/>
    </source>
</evidence>
<protein>
    <submittedName>
        <fullName evidence="2">Unannotated protein</fullName>
    </submittedName>
</protein>
<proteinExistence type="predicted"/>
<gene>
    <name evidence="2" type="ORF">UFOPK2576_00297</name>
</gene>
<evidence type="ECO:0000313" key="2">
    <source>
        <dbReference type="EMBL" id="CAB4688799.1"/>
    </source>
</evidence>
<keyword evidence="1" id="KW-0472">Membrane</keyword>